<evidence type="ECO:0000256" key="6">
    <source>
        <dbReference type="ARBA" id="ARBA00022989"/>
    </source>
</evidence>
<dbReference type="InterPro" id="IPR045349">
    <property type="entry name" value="SLC41A1-3"/>
</dbReference>
<reference evidence="12 13" key="1">
    <citation type="submission" date="2024-02" db="EMBL/GenBank/DDBJ databases">
        <authorList>
            <person name="Daric V."/>
            <person name="Darras S."/>
        </authorList>
    </citation>
    <scope>NUCLEOTIDE SEQUENCE [LARGE SCALE GENOMIC DNA]</scope>
</reference>
<evidence type="ECO:0000256" key="7">
    <source>
        <dbReference type="ARBA" id="ARBA00023065"/>
    </source>
</evidence>
<evidence type="ECO:0000313" key="12">
    <source>
        <dbReference type="EMBL" id="CAK8672087.1"/>
    </source>
</evidence>
<dbReference type="PANTHER" id="PTHR16228:SF7">
    <property type="entry name" value="SLC41A_MGTE INTEGRAL MEMBRANE DOMAIN-CONTAINING PROTEIN"/>
    <property type="match status" value="1"/>
</dbReference>
<keyword evidence="13" id="KW-1185">Reference proteome</keyword>
<feature type="region of interest" description="Disordered" evidence="9">
    <location>
        <begin position="146"/>
        <end position="166"/>
    </location>
</feature>
<feature type="transmembrane region" description="Helical" evidence="10">
    <location>
        <begin position="358"/>
        <end position="379"/>
    </location>
</feature>
<feature type="transmembrane region" description="Helical" evidence="10">
    <location>
        <begin position="549"/>
        <end position="575"/>
    </location>
</feature>
<feature type="domain" description="SLC41A/MgtE integral membrane" evidence="11">
    <location>
        <begin position="244"/>
        <end position="377"/>
    </location>
</feature>
<accession>A0ABP0EX95</accession>
<dbReference type="InterPro" id="IPR006667">
    <property type="entry name" value="SLC41_membr_dom"/>
</dbReference>
<dbReference type="Pfam" id="PF01769">
    <property type="entry name" value="MgtE"/>
    <property type="match status" value="2"/>
</dbReference>
<proteinExistence type="inferred from homology"/>
<organism evidence="12 13">
    <name type="scientific">Clavelina lepadiformis</name>
    <name type="common">Light-bulb sea squirt</name>
    <name type="synonym">Ascidia lepadiformis</name>
    <dbReference type="NCBI Taxonomy" id="159417"/>
    <lineage>
        <taxon>Eukaryota</taxon>
        <taxon>Metazoa</taxon>
        <taxon>Chordata</taxon>
        <taxon>Tunicata</taxon>
        <taxon>Ascidiacea</taxon>
        <taxon>Aplousobranchia</taxon>
        <taxon>Clavelinidae</taxon>
        <taxon>Clavelina</taxon>
    </lineage>
</organism>
<evidence type="ECO:0000256" key="5">
    <source>
        <dbReference type="ARBA" id="ARBA00022842"/>
    </source>
</evidence>
<feature type="transmembrane region" description="Helical" evidence="10">
    <location>
        <begin position="319"/>
        <end position="346"/>
    </location>
</feature>
<keyword evidence="5" id="KW-0460">Magnesium</keyword>
<feature type="transmembrane region" description="Helical" evidence="10">
    <location>
        <begin position="595"/>
        <end position="612"/>
    </location>
</feature>
<keyword evidence="3" id="KW-0813">Transport</keyword>
<name>A0ABP0EX95_CLALP</name>
<comment type="subcellular location">
    <subcellularLocation>
        <location evidence="1">Membrane</location>
        <topology evidence="1">Multi-pass membrane protein</topology>
    </subcellularLocation>
</comment>
<feature type="transmembrane region" description="Helical" evidence="10">
    <location>
        <begin position="391"/>
        <end position="413"/>
    </location>
</feature>
<evidence type="ECO:0000256" key="9">
    <source>
        <dbReference type="SAM" id="MobiDB-lite"/>
    </source>
</evidence>
<evidence type="ECO:0000256" key="1">
    <source>
        <dbReference type="ARBA" id="ARBA00004141"/>
    </source>
</evidence>
<dbReference type="InterPro" id="IPR036739">
    <property type="entry name" value="SLC41_membr_dom_sf"/>
</dbReference>
<evidence type="ECO:0000256" key="10">
    <source>
        <dbReference type="SAM" id="Phobius"/>
    </source>
</evidence>
<feature type="transmembrane region" description="Helical" evidence="10">
    <location>
        <begin position="425"/>
        <end position="444"/>
    </location>
</feature>
<sequence>MSHSSSKKDIKQLTRSIPEASLSTTHVRRRPVCNTENKMVPKAHLLDSDSDSEGNSVCQNLGHQFSHSVQTKHDAFHKLSALTPLNSNNKDGYDTSNFMGQETINVNGYAPPLTDMTSQDEEDVMYVQIHSSEKSSKTMHKIRHEFGSESCDNEDPETDDDKKSLLPNDHLKKAKFSDIHISGLNAVDTANKNVESFEGVWTIGLQTLFPFLMAGLGMVAAGVVLDQVQHWEVFVKVPEIFILVPALLGLKGNLEMTLASRLSTYANRGYLDEPSKRWKIIWGNMVLVEAQAMVVAFLASLVAMTLGWIPDGKWETNHAIILCTGSLLTGAIASALLGMVMILVIMSSKRLGINPDNVATPIAAALGDLITLTLLSAIAKGLYFVLYTPKYFWIGPGIIILFAILTPLVLWLAHRNEFTRDVVKHGWTPVIAAMGISSIGGFILDFAVSQNPGIAVFSPVINGVGGNLVAVQASRISTYLHTSGHPLGSLPEADKPGCISPWKTFLSSGNRHSIGARVLLAMVIPGQLIFVLIIQALKAGHTSITPQFVVVYIFVSIVQVAILLQVCNCLVLRLWKNGDDPDNSAIPYLTALGDLLGTGLLAAGFLFLWLVGDRDMDVGD</sequence>
<comment type="similarity">
    <text evidence="2">Belongs to the SLC41A transporter family.</text>
</comment>
<feature type="domain" description="SLC41A/MgtE integral membrane" evidence="11">
    <location>
        <begin position="459"/>
        <end position="602"/>
    </location>
</feature>
<evidence type="ECO:0000256" key="8">
    <source>
        <dbReference type="ARBA" id="ARBA00023136"/>
    </source>
</evidence>
<feature type="transmembrane region" description="Helical" evidence="10">
    <location>
        <begin position="280"/>
        <end position="307"/>
    </location>
</feature>
<evidence type="ECO:0000256" key="2">
    <source>
        <dbReference type="ARBA" id="ARBA00009749"/>
    </source>
</evidence>
<keyword evidence="8 10" id="KW-0472">Membrane</keyword>
<dbReference type="Gene3D" id="1.10.357.20">
    <property type="entry name" value="SLC41 divalent cation transporters, integral membrane domain"/>
    <property type="match status" value="2"/>
</dbReference>
<evidence type="ECO:0000256" key="4">
    <source>
        <dbReference type="ARBA" id="ARBA00022692"/>
    </source>
</evidence>
<evidence type="ECO:0000259" key="11">
    <source>
        <dbReference type="Pfam" id="PF01769"/>
    </source>
</evidence>
<comment type="caution">
    <text evidence="12">The sequence shown here is derived from an EMBL/GenBank/DDBJ whole genome shotgun (WGS) entry which is preliminary data.</text>
</comment>
<protein>
    <recommendedName>
        <fullName evidence="11">SLC41A/MgtE integral membrane domain-containing protein</fullName>
    </recommendedName>
</protein>
<dbReference type="SUPFAM" id="SSF161093">
    <property type="entry name" value="MgtE membrane domain-like"/>
    <property type="match status" value="2"/>
</dbReference>
<evidence type="ECO:0000313" key="13">
    <source>
        <dbReference type="Proteomes" id="UP001642483"/>
    </source>
</evidence>
<keyword evidence="7" id="KW-0406">Ion transport</keyword>
<dbReference type="Proteomes" id="UP001642483">
    <property type="component" value="Unassembled WGS sequence"/>
</dbReference>
<keyword evidence="4 10" id="KW-0812">Transmembrane</keyword>
<dbReference type="EMBL" id="CAWYQH010000001">
    <property type="protein sequence ID" value="CAK8672087.1"/>
    <property type="molecule type" value="Genomic_DNA"/>
</dbReference>
<gene>
    <name evidence="12" type="ORF">CVLEPA_LOCUS1081</name>
</gene>
<feature type="transmembrane region" description="Helical" evidence="10">
    <location>
        <begin position="514"/>
        <end position="537"/>
    </location>
</feature>
<feature type="transmembrane region" description="Helical" evidence="10">
    <location>
        <begin position="208"/>
        <end position="228"/>
    </location>
</feature>
<dbReference type="PANTHER" id="PTHR16228">
    <property type="entry name" value="DIVALENT CATION TRANSPORTER SOLUTE CARRIER FAMILY 41"/>
    <property type="match status" value="1"/>
</dbReference>
<evidence type="ECO:0000256" key="3">
    <source>
        <dbReference type="ARBA" id="ARBA00022448"/>
    </source>
</evidence>
<keyword evidence="6 10" id="KW-1133">Transmembrane helix</keyword>